<reference evidence="15 16" key="2">
    <citation type="journal article" date="2012" name="Nature">
        <title>Insights into hominid evolution from the gorilla genome sequence.</title>
        <authorList>
            <person name="Scally A."/>
            <person name="Dutheil J.Y."/>
            <person name="Hillier L.W."/>
            <person name="Jordan G.E."/>
            <person name="Goodhead I."/>
            <person name="Herrero J."/>
            <person name="Hobolth A."/>
            <person name="Lappalainen T."/>
            <person name="Mailund T."/>
            <person name="Marques-Bonet T."/>
            <person name="McCarthy S."/>
            <person name="Montgomery S.H."/>
            <person name="Schwalie P.C."/>
            <person name="Tang Y.A."/>
            <person name="Ward M.C."/>
            <person name="Xue Y."/>
            <person name="Yngvadottir B."/>
            <person name="Alkan C."/>
            <person name="Andersen L.N."/>
            <person name="Ayub Q."/>
            <person name="Ball E.V."/>
            <person name="Beal K."/>
            <person name="Bradley B.J."/>
            <person name="Chen Y."/>
            <person name="Clee C.M."/>
            <person name="Fitzgerald S."/>
            <person name="Graves T.A."/>
            <person name="Gu Y."/>
            <person name="Heath P."/>
            <person name="Heger A."/>
            <person name="Karakoc E."/>
            <person name="Kolb-Kokocinski A."/>
            <person name="Laird G.K."/>
            <person name="Lunter G."/>
            <person name="Meader S."/>
            <person name="Mort M."/>
            <person name="Mullikin J.C."/>
            <person name="Munch K."/>
            <person name="O'Connor T.D."/>
            <person name="Phillips A.D."/>
            <person name="Prado-Martinez J."/>
            <person name="Rogers A.S."/>
            <person name="Sajjadian S."/>
            <person name="Schmidt D."/>
            <person name="Shaw K."/>
            <person name="Simpson J.T."/>
            <person name="Stenson P.D."/>
            <person name="Turner D.J."/>
            <person name="Vigilant L."/>
            <person name="Vilella A.J."/>
            <person name="Whitener W."/>
            <person name="Zhu B."/>
            <person name="Cooper D.N."/>
            <person name="de Jong P."/>
            <person name="Dermitzakis E.T."/>
            <person name="Eichler E.E."/>
            <person name="Flicek P."/>
            <person name="Goldman N."/>
            <person name="Mundy N.I."/>
            <person name="Ning Z."/>
            <person name="Odom D.T."/>
            <person name="Ponting C.P."/>
            <person name="Quail M.A."/>
            <person name="Ryder O.A."/>
            <person name="Searle S.M."/>
            <person name="Warren W.C."/>
            <person name="Wilson R.K."/>
            <person name="Schierup M.H."/>
            <person name="Rogers J."/>
            <person name="Tyler-Smith C."/>
            <person name="Durbin R."/>
        </authorList>
    </citation>
    <scope>NUCLEOTIDE SEQUENCE [LARGE SCALE GENOMIC DNA]</scope>
</reference>
<keyword evidence="12 13" id="KW-0807">Transducer</keyword>
<evidence type="ECO:0000256" key="5">
    <source>
        <dbReference type="ARBA" id="ARBA00022507"/>
    </source>
</evidence>
<evidence type="ECO:0000256" key="13">
    <source>
        <dbReference type="RuleBase" id="RU364061"/>
    </source>
</evidence>
<evidence type="ECO:0000256" key="1">
    <source>
        <dbReference type="ARBA" id="ARBA00003878"/>
    </source>
</evidence>
<keyword evidence="10 13" id="KW-0675">Receptor</keyword>
<keyword evidence="8 13" id="KW-0297">G-protein coupled receptor</keyword>
<evidence type="ECO:0000256" key="4">
    <source>
        <dbReference type="ARBA" id="ARBA00022475"/>
    </source>
</evidence>
<evidence type="ECO:0000256" key="9">
    <source>
        <dbReference type="ARBA" id="ARBA00023136"/>
    </source>
</evidence>
<keyword evidence="5 13" id="KW-0589">Pheromone response</keyword>
<evidence type="ECO:0000256" key="12">
    <source>
        <dbReference type="ARBA" id="ARBA00023224"/>
    </source>
</evidence>
<dbReference type="KEGG" id="ggo:101152773"/>
<dbReference type="OMA" id="PSICRWM"/>
<dbReference type="Pfam" id="PF03402">
    <property type="entry name" value="V1R"/>
    <property type="match status" value="1"/>
</dbReference>
<dbReference type="Proteomes" id="UP000001519">
    <property type="component" value="Chromosome 19"/>
</dbReference>
<dbReference type="CDD" id="cd13949">
    <property type="entry name" value="7tm_V1R_pheromone"/>
    <property type="match status" value="1"/>
</dbReference>
<dbReference type="AlphaFoldDB" id="G3S254"/>
<dbReference type="GO" id="GO:0005550">
    <property type="term" value="F:pheromone binding"/>
    <property type="evidence" value="ECO:0000318"/>
    <property type="project" value="GO_Central"/>
</dbReference>
<reference evidence="15" key="3">
    <citation type="submission" date="2025-08" db="UniProtKB">
        <authorList>
            <consortium name="Ensembl"/>
        </authorList>
    </citation>
    <scope>IDENTIFICATION</scope>
</reference>
<sequence>MVGDTLKLLSPLMTRYFFLLFYSTDSSDLNENQHPLDFDEMAFGKVKSGISFLIQTGVGILGNSFLLCFYNLILFTGHKLRPTDLILSHLALANSMVLFFKGIPQIMAAFGLKYLLNDTGCKFVFYYHRVGTRVSLSTICLLNGFQAIKLNPSICRWMEIKIRSPRFIDFCCLLCWVPHVLMNASVLLLVNGPLNSKNSSAKNNYGYCSYKASKRFSSLHAVLYFSPDFMSLGFMVWASGSMVFFLYRHKQQVQHNHSNRLSCRPSQETRATRTIMVLVSSFFVFYSVHSFLTIWTTVVANPGQWIVNNSVLVASYFPSRSPFVLIMSDTRISQFCFACRTRKTLFPNLVVMP</sequence>
<dbReference type="InParanoid" id="G3S254"/>
<keyword evidence="16" id="KW-1185">Reference proteome</keyword>
<feature type="transmembrane region" description="Helical" evidence="13">
    <location>
        <begin position="85"/>
        <end position="103"/>
    </location>
</feature>
<reference evidence="15" key="4">
    <citation type="submission" date="2025-09" db="UniProtKB">
        <authorList>
            <consortium name="Ensembl"/>
        </authorList>
    </citation>
    <scope>IDENTIFICATION</scope>
</reference>
<name>G3S254_GORGO</name>
<feature type="transmembrane region" description="Helical" evidence="13">
    <location>
        <begin position="229"/>
        <end position="247"/>
    </location>
</feature>
<dbReference type="GO" id="GO:0016503">
    <property type="term" value="F:pheromone receptor activity"/>
    <property type="evidence" value="ECO:0007669"/>
    <property type="project" value="InterPro"/>
</dbReference>
<proteinExistence type="inferred from homology"/>
<dbReference type="Ensembl" id="ENSGGOT00000025238.2">
    <property type="protein sequence ID" value="ENSGGOP00000022152.2"/>
    <property type="gene ID" value="ENSGGOG00000023469.2"/>
</dbReference>
<dbReference type="FunFam" id="1.20.1070.10:FF:000033">
    <property type="entry name" value="Vomeronasal type-1 receptor"/>
    <property type="match status" value="1"/>
</dbReference>
<dbReference type="CTD" id="57191"/>
<evidence type="ECO:0000256" key="8">
    <source>
        <dbReference type="ARBA" id="ARBA00023040"/>
    </source>
</evidence>
<dbReference type="PRINTS" id="PR01534">
    <property type="entry name" value="VOMERONASL1R"/>
</dbReference>
<dbReference type="PANTHER" id="PTHR24062">
    <property type="entry name" value="VOMERONASAL TYPE-1 RECEPTOR"/>
    <property type="match status" value="1"/>
</dbReference>
<evidence type="ECO:0000259" key="14">
    <source>
        <dbReference type="PROSITE" id="PS50262"/>
    </source>
</evidence>
<feature type="transmembrane region" description="Helical" evidence="13">
    <location>
        <begin position="167"/>
        <end position="190"/>
    </location>
</feature>
<dbReference type="Gene3D" id="1.20.1070.10">
    <property type="entry name" value="Rhodopsin 7-helix transmembrane proteins"/>
    <property type="match status" value="1"/>
</dbReference>
<comment type="similarity">
    <text evidence="3 13">Belongs to the G-protein coupled receptor 1 family.</text>
</comment>
<keyword evidence="6 13" id="KW-0812">Transmembrane</keyword>
<keyword evidence="11" id="KW-0325">Glycoprotein</keyword>
<evidence type="ECO:0000256" key="3">
    <source>
        <dbReference type="ARBA" id="ARBA00010663"/>
    </source>
</evidence>
<evidence type="ECO:0000256" key="11">
    <source>
        <dbReference type="ARBA" id="ARBA00023180"/>
    </source>
</evidence>
<gene>
    <name evidence="15" type="primary">LOC101152773</name>
</gene>
<organism evidence="15 16">
    <name type="scientific">Gorilla gorilla gorilla</name>
    <name type="common">Western lowland gorilla</name>
    <dbReference type="NCBI Taxonomy" id="9595"/>
    <lineage>
        <taxon>Eukaryota</taxon>
        <taxon>Metazoa</taxon>
        <taxon>Chordata</taxon>
        <taxon>Craniata</taxon>
        <taxon>Vertebrata</taxon>
        <taxon>Euteleostomi</taxon>
        <taxon>Mammalia</taxon>
        <taxon>Eutheria</taxon>
        <taxon>Euarchontoglires</taxon>
        <taxon>Primates</taxon>
        <taxon>Haplorrhini</taxon>
        <taxon>Catarrhini</taxon>
        <taxon>Hominidae</taxon>
        <taxon>Gorilla</taxon>
    </lineage>
</organism>
<reference evidence="16" key="1">
    <citation type="submission" date="2011-05" db="EMBL/GenBank/DDBJ databases">
        <title>Insights into the evolution of the great apes provided by the gorilla genome.</title>
        <authorList>
            <person name="Scally A."/>
        </authorList>
    </citation>
    <scope>NUCLEOTIDE SEQUENCE [LARGE SCALE GENOMIC DNA]</scope>
</reference>
<evidence type="ECO:0000256" key="2">
    <source>
        <dbReference type="ARBA" id="ARBA00004651"/>
    </source>
</evidence>
<evidence type="ECO:0000256" key="6">
    <source>
        <dbReference type="ARBA" id="ARBA00022692"/>
    </source>
</evidence>
<keyword evidence="7 13" id="KW-1133">Transmembrane helix</keyword>
<dbReference type="FunCoup" id="G3S254">
    <property type="interactions" value="3"/>
</dbReference>
<keyword evidence="4 13" id="KW-1003">Cell membrane</keyword>
<evidence type="ECO:0000313" key="16">
    <source>
        <dbReference type="Proteomes" id="UP000001519"/>
    </source>
</evidence>
<protein>
    <recommendedName>
        <fullName evidence="13">Vomeronasal type-1 receptor</fullName>
    </recommendedName>
</protein>
<dbReference type="Bgee" id="ENSGGOG00000023469">
    <property type="expression patterns" value="Expressed in cerebellum and 6 other cell types or tissues"/>
</dbReference>
<dbReference type="InterPro" id="IPR017452">
    <property type="entry name" value="GPCR_Rhodpsn_7TM"/>
</dbReference>
<comment type="subcellular location">
    <subcellularLocation>
        <location evidence="2 13">Cell membrane</location>
        <topology evidence="2 13">Multi-pass membrane protein</topology>
    </subcellularLocation>
</comment>
<feature type="transmembrane region" description="Helical" evidence="13">
    <location>
        <begin position="50"/>
        <end position="73"/>
    </location>
</feature>
<dbReference type="GO" id="GO:0019236">
    <property type="term" value="P:response to pheromone"/>
    <property type="evidence" value="ECO:0007669"/>
    <property type="project" value="UniProtKB-KW"/>
</dbReference>
<dbReference type="GeneTree" id="ENSGT00960000186612"/>
<dbReference type="InterPro" id="IPR004072">
    <property type="entry name" value="Vmron_rcpt_1"/>
</dbReference>
<accession>G3S254</accession>
<dbReference type="SUPFAM" id="SSF81321">
    <property type="entry name" value="Family A G protein-coupled receptor-like"/>
    <property type="match status" value="1"/>
</dbReference>
<dbReference type="EMBL" id="CABD030115093">
    <property type="status" value="NOT_ANNOTATED_CDS"/>
    <property type="molecule type" value="Genomic_DNA"/>
</dbReference>
<evidence type="ECO:0000256" key="10">
    <source>
        <dbReference type="ARBA" id="ARBA00023170"/>
    </source>
</evidence>
<feature type="domain" description="G-protein coupled receptors family 1 profile" evidence="14">
    <location>
        <begin position="62"/>
        <end position="325"/>
    </location>
</feature>
<dbReference type="PROSITE" id="PS50262">
    <property type="entry name" value="G_PROTEIN_RECEP_F1_2"/>
    <property type="match status" value="1"/>
</dbReference>
<evidence type="ECO:0000256" key="7">
    <source>
        <dbReference type="ARBA" id="ARBA00022989"/>
    </source>
</evidence>
<keyword evidence="9 13" id="KW-0472">Membrane</keyword>
<dbReference type="GO" id="GO:0005886">
    <property type="term" value="C:plasma membrane"/>
    <property type="evidence" value="ECO:0000318"/>
    <property type="project" value="GO_Central"/>
</dbReference>
<comment type="function">
    <text evidence="1">Putative pheromone receptor.</text>
</comment>
<evidence type="ECO:0000313" key="15">
    <source>
        <dbReference type="Ensembl" id="ENSGGOP00000022152.2"/>
    </source>
</evidence>
<dbReference type="HOGENOM" id="CLU_058641_1_1_1"/>
<feature type="transmembrane region" description="Helical" evidence="13">
    <location>
        <begin position="274"/>
        <end position="295"/>
    </location>
</feature>
<dbReference type="GO" id="GO:0007606">
    <property type="term" value="P:sensory perception of chemical stimulus"/>
    <property type="evidence" value="ECO:0007669"/>
    <property type="project" value="UniProtKB-ARBA"/>
</dbReference>